<dbReference type="GO" id="GO:0016324">
    <property type="term" value="C:apical plasma membrane"/>
    <property type="evidence" value="ECO:0007669"/>
    <property type="project" value="UniProtKB-SubCell"/>
</dbReference>
<dbReference type="GO" id="GO:0048592">
    <property type="term" value="P:eye morphogenesis"/>
    <property type="evidence" value="ECO:0007669"/>
    <property type="project" value="UniProtKB-ARBA"/>
</dbReference>
<feature type="disulfide bond" evidence="18">
    <location>
        <begin position="808"/>
        <end position="817"/>
    </location>
</feature>
<evidence type="ECO:0000256" key="4">
    <source>
        <dbReference type="ARBA" id="ARBA00022475"/>
    </source>
</evidence>
<feature type="disulfide bond" evidence="19">
    <location>
        <begin position="174"/>
        <end position="183"/>
    </location>
</feature>
<dbReference type="FunFam" id="2.10.25.10:FF:000122">
    <property type="entry name" value="Protein crumbs homolog 2"/>
    <property type="match status" value="1"/>
</dbReference>
<dbReference type="PROSITE" id="PS51051">
    <property type="entry name" value="DSL"/>
    <property type="match status" value="1"/>
</dbReference>
<evidence type="ECO:0000256" key="10">
    <source>
        <dbReference type="ARBA" id="ARBA00022737"/>
    </source>
</evidence>
<evidence type="ECO:0000259" key="23">
    <source>
        <dbReference type="PROSITE" id="PS50026"/>
    </source>
</evidence>
<feature type="disulfide bond" evidence="18">
    <location>
        <begin position="435"/>
        <end position="444"/>
    </location>
</feature>
<dbReference type="GO" id="GO:0051241">
    <property type="term" value="P:negative regulation of multicellular organismal process"/>
    <property type="evidence" value="ECO:0007669"/>
    <property type="project" value="UniProtKB-ARBA"/>
</dbReference>
<dbReference type="InterPro" id="IPR000152">
    <property type="entry name" value="EGF-type_Asp/Asn_hydroxyl_site"/>
</dbReference>
<feature type="domain" description="EGF-like" evidence="23">
    <location>
        <begin position="954"/>
        <end position="994"/>
    </location>
</feature>
<feature type="domain" description="EGF-like" evidence="23">
    <location>
        <begin position="333"/>
        <end position="369"/>
    </location>
</feature>
<evidence type="ECO:0000256" key="15">
    <source>
        <dbReference type="ARBA" id="ARBA00023136"/>
    </source>
</evidence>
<dbReference type="PANTHER" id="PTHR12916">
    <property type="entry name" value="CYTOCHROME C OXIDASE POLYPEPTIDE VIC-2"/>
    <property type="match status" value="1"/>
</dbReference>
<name>A0AAN9BA47_9CAEN</name>
<dbReference type="FunFam" id="2.10.25.10:FF:000565">
    <property type="entry name" value="Predicted protein"/>
    <property type="match status" value="1"/>
</dbReference>
<dbReference type="GO" id="GO:0003002">
    <property type="term" value="P:regionalization"/>
    <property type="evidence" value="ECO:0007669"/>
    <property type="project" value="UniProtKB-ARBA"/>
</dbReference>
<keyword evidence="12" id="KW-0106">Calcium</keyword>
<evidence type="ECO:0000259" key="24">
    <source>
        <dbReference type="PROSITE" id="PS51051"/>
    </source>
</evidence>
<keyword evidence="10 20" id="KW-0677">Repeat</keyword>
<keyword evidence="9 20" id="KW-0732">Signal</keyword>
<evidence type="ECO:0000256" key="17">
    <source>
        <dbReference type="ARBA" id="ARBA00023180"/>
    </source>
</evidence>
<feature type="disulfide bond" evidence="18">
    <location>
        <begin position="901"/>
        <end position="910"/>
    </location>
</feature>
<feature type="domain" description="EGF-like" evidence="23">
    <location>
        <begin position="669"/>
        <end position="706"/>
    </location>
</feature>
<dbReference type="FunFam" id="2.10.25.10:FF:000230">
    <property type="entry name" value="Delta-like protein"/>
    <property type="match status" value="2"/>
</dbReference>
<dbReference type="SMART" id="SM00051">
    <property type="entry name" value="DSL"/>
    <property type="match status" value="1"/>
</dbReference>
<dbReference type="Gene3D" id="2.10.25.10">
    <property type="entry name" value="Laminin"/>
    <property type="match status" value="18"/>
</dbReference>
<dbReference type="GO" id="GO:0000902">
    <property type="term" value="P:cell morphogenesis"/>
    <property type="evidence" value="ECO:0007669"/>
    <property type="project" value="UniProtKB-ARBA"/>
</dbReference>
<feature type="disulfide bond" evidence="19">
    <location>
        <begin position="208"/>
        <end position="217"/>
    </location>
</feature>
<evidence type="ECO:0000256" key="19">
    <source>
        <dbReference type="PROSITE-ProRule" id="PRU00377"/>
    </source>
</evidence>
<keyword evidence="11" id="KW-0221">Differentiation</keyword>
<evidence type="ECO:0000256" key="6">
    <source>
        <dbReference type="ARBA" id="ARBA00022536"/>
    </source>
</evidence>
<feature type="disulfide bond" evidence="18">
    <location>
        <begin position="321"/>
        <end position="330"/>
    </location>
</feature>
<keyword evidence="16 18" id="KW-1015">Disulfide bond</keyword>
<feature type="domain" description="EGF-like" evidence="23">
    <location>
        <begin position="295"/>
        <end position="331"/>
    </location>
</feature>
<sequence>MLWSKIGLFVVVALTSVVTVLGKGHLWIRFIRFDNPGGKGNNGHCCDGRAFFCPSKCDHRFVICVDQRYGRRDTSSCPYGKKSTGEISNQDSIVFGSNIGGLNNPMIFDFDSWPGQVRVKIGVWDADDSNSDDLVDFLKQDITTRPARSYAKAMSQRFEVRKRVSLRMDVRVYCGPGSYGRTCAVTCVPRNDSSAGFNCDAVTGRKICLEGWTGQQCDVSVDDCVTNRCRHGASCVDSHRNYTCVCTPGYTGEFCEEDINECVSDPCLHNGTCTDDVNKFTCTCDPKWIGVTCHVRDACIEVMCSNGGTCFNINNTFVCKCPQGFTGKICEINVDECMSAPCQNDGTCTDLHGEFHCTCSPGWQSLVCDTDVDECASNPCVNASECHNLQNDFACVCDSGYTGKRCDTDINECLKEPCENGGTCVNQEPGFQCVCPIGFFGDTCETDVNECVTNPCSEGSSCVNVPGSFSCLCKPDFTGPTCDYQIDDCQEQLCEHNGTCFDLVNDFQCICTPRYTGRKCGVYIDRCLATPCQHGAQCRDPGYDEVLQCRCTPEWTGELCDQDVDECLLDPCANGSECVNTPGSFTCKCPEGWTGLLCQEDVNECQLLMDKEKEQQNKTVTVNDTDPEPPSDPEVAEAWCQHAGMCANVDGGFMCMCLEGWQGERCQDDVDECTQNLPCQNGARCTNTDGKFQCACSEGWSGQRCEEDVDECSGGPCAKTATCINTPGSFHCVCPNGWKGDNCDQDIDECSEDTEPPVSCSGSDTNCSQSVDINSHCNDDPSCVTRFPPPCKNNATCLNTPGNFSCSCASGWTGRTCEADIDECVFGVGGVSSERVLSMTTESPLGGPGSEHSDLHSPAYVVQDGSRSADGFSNKAEDRRDRACFNEATCQNGAGSFSCSCMSGWSGLRCEQDINECSSEGSNPCKNQAQCNNLPGGFNCTCVGPWEGEVCSEEKDECRDIPCQNNGTCIRRSAVEGGGVQCVCRRGWQGRTCQEDRDECDLDPCLNGGTCINERGGFRCDCPENVVGLTCSNSTTFDQGVTLPLYLQGHLGPEEESKIKKGIKVFLQQNGGFRHDVSVRVYLQTHEMALGDTKMPVTQVSITVIVENVTLAMEDVTEIFNRIPFHELERYFPSPLFREEVEDHGSIDHTQQQKAGISVPWEYIVGGVVTMIVVMLIVVFICRKKSTVRWWPRKRSDTTVMFSQNGGNHSAPFDDTTVVFSQNGGTQNATFDDVDHGAEYVNALPYTQTSTMPRDNINPLPEQNDVNNTVNSVSPTPNNNATTLTRAEAAVALRRAQASSSKERPRSEAGVSRAKTKEQGSTEVRLRPKTEIVWSRPKEILLRQNSSSGSISRVSCGNADRREARASSRNEARSSCGAASLAMPSTGEDESRCYINTVYMTIPADAESEDTARNHQGHDLPPDPNRGALPPLPVMAAEGGVLPSSDVVND</sequence>
<feature type="domain" description="EGF-like" evidence="23">
    <location>
        <begin position="779"/>
        <end position="818"/>
    </location>
</feature>
<feature type="compositionally biased region" description="Polar residues" evidence="21">
    <location>
        <begin position="1264"/>
        <end position="1280"/>
    </location>
</feature>
<feature type="domain" description="EGF-like" evidence="23">
    <location>
        <begin position="447"/>
        <end position="483"/>
    </location>
</feature>
<dbReference type="FunFam" id="2.10.25.10:FF:000031">
    <property type="entry name" value="neurogenic locus notch homolog protein 3"/>
    <property type="match status" value="1"/>
</dbReference>
<dbReference type="SMART" id="SM00181">
    <property type="entry name" value="EGF"/>
    <property type="match status" value="18"/>
</dbReference>
<feature type="compositionally biased region" description="Basic and acidic residues" evidence="21">
    <location>
        <begin position="1410"/>
        <end position="1421"/>
    </location>
</feature>
<feature type="disulfide bond" evidence="18">
    <location>
        <begin position="696"/>
        <end position="705"/>
    </location>
</feature>
<dbReference type="GO" id="GO:0050877">
    <property type="term" value="P:nervous system process"/>
    <property type="evidence" value="ECO:0007669"/>
    <property type="project" value="UniProtKB-ARBA"/>
</dbReference>
<organism evidence="25 26">
    <name type="scientific">Littorina saxatilis</name>
    <dbReference type="NCBI Taxonomy" id="31220"/>
    <lineage>
        <taxon>Eukaryota</taxon>
        <taxon>Metazoa</taxon>
        <taxon>Spiralia</taxon>
        <taxon>Lophotrochozoa</taxon>
        <taxon>Mollusca</taxon>
        <taxon>Gastropoda</taxon>
        <taxon>Caenogastropoda</taxon>
        <taxon>Littorinimorpha</taxon>
        <taxon>Littorinoidea</taxon>
        <taxon>Littorinidae</taxon>
        <taxon>Littorina</taxon>
    </lineage>
</organism>
<dbReference type="GO" id="GO:0009967">
    <property type="term" value="P:positive regulation of signal transduction"/>
    <property type="evidence" value="ECO:0007669"/>
    <property type="project" value="UniProtKB-ARBA"/>
</dbReference>
<feature type="domain" description="EGF-like" evidence="23">
    <location>
        <begin position="523"/>
        <end position="561"/>
    </location>
</feature>
<dbReference type="Pfam" id="PF12661">
    <property type="entry name" value="hEGF"/>
    <property type="match status" value="1"/>
</dbReference>
<dbReference type="InterPro" id="IPR009030">
    <property type="entry name" value="Growth_fac_rcpt_cys_sf"/>
</dbReference>
<dbReference type="PROSITE" id="PS00022">
    <property type="entry name" value="EGF_1"/>
    <property type="match status" value="17"/>
</dbReference>
<evidence type="ECO:0000313" key="26">
    <source>
        <dbReference type="Proteomes" id="UP001374579"/>
    </source>
</evidence>
<reference evidence="25 26" key="1">
    <citation type="submission" date="2024-02" db="EMBL/GenBank/DDBJ databases">
        <title>Chromosome-scale genome assembly of the rough periwinkle Littorina saxatilis.</title>
        <authorList>
            <person name="De Jode A."/>
            <person name="Faria R."/>
            <person name="Formenti G."/>
            <person name="Sims Y."/>
            <person name="Smith T.P."/>
            <person name="Tracey A."/>
            <person name="Wood J.M.D."/>
            <person name="Zagrodzka Z.B."/>
            <person name="Johannesson K."/>
            <person name="Butlin R.K."/>
            <person name="Leder E.H."/>
        </authorList>
    </citation>
    <scope>NUCLEOTIDE SEQUENCE [LARGE SCALE GENOMIC DNA]</scope>
    <source>
        <strain evidence="25">Snail1</strain>
        <tissue evidence="25">Muscle</tissue>
    </source>
</reference>
<feature type="compositionally biased region" description="Low complexity" evidence="21">
    <location>
        <begin position="1346"/>
        <end position="1355"/>
    </location>
</feature>
<evidence type="ECO:0000256" key="12">
    <source>
        <dbReference type="ARBA" id="ARBA00022837"/>
    </source>
</evidence>
<feature type="domain" description="EGF-like" evidence="23">
    <location>
        <begin position="409"/>
        <end position="445"/>
    </location>
</feature>
<dbReference type="Pfam" id="PF01414">
    <property type="entry name" value="DSL"/>
    <property type="match status" value="1"/>
</dbReference>
<accession>A0AAN9BA47</accession>
<dbReference type="PANTHER" id="PTHR12916:SF13">
    <property type="entry name" value="SUSHI, VON WILLEBRAND FACTOR TYPE A, EGF AND PENTRAXIN DOMAIN-CONTAINING PROTEIN 1-LIKE"/>
    <property type="match status" value="1"/>
</dbReference>
<feature type="domain" description="EGF-like" evidence="23">
    <location>
        <begin position="996"/>
        <end position="1032"/>
    </location>
</feature>
<feature type="region of interest" description="Disordered" evidence="21">
    <location>
        <begin position="1405"/>
        <end position="1450"/>
    </location>
</feature>
<protein>
    <recommendedName>
        <fullName evidence="20">Delta-like protein</fullName>
    </recommendedName>
</protein>
<feature type="compositionally biased region" description="Low complexity" evidence="21">
    <location>
        <begin position="1281"/>
        <end position="1300"/>
    </location>
</feature>
<dbReference type="GO" id="GO:0005509">
    <property type="term" value="F:calcium ion binding"/>
    <property type="evidence" value="ECO:0007669"/>
    <property type="project" value="InterPro"/>
</dbReference>
<feature type="disulfide bond" evidence="18">
    <location>
        <begin position="657"/>
        <end position="666"/>
    </location>
</feature>
<evidence type="ECO:0000256" key="8">
    <source>
        <dbReference type="ARBA" id="ARBA00022692"/>
    </source>
</evidence>
<dbReference type="GO" id="GO:0008593">
    <property type="term" value="P:regulation of Notch signaling pathway"/>
    <property type="evidence" value="ECO:0007669"/>
    <property type="project" value="UniProtKB-ARBA"/>
</dbReference>
<dbReference type="SUPFAM" id="SSF57196">
    <property type="entry name" value="EGF/Laminin"/>
    <property type="match status" value="15"/>
</dbReference>
<dbReference type="PROSITE" id="PS01186">
    <property type="entry name" value="EGF_2"/>
    <property type="match status" value="13"/>
</dbReference>
<dbReference type="InterPro" id="IPR018097">
    <property type="entry name" value="EGF_Ca-bd_CS"/>
</dbReference>
<feature type="disulfide bond" evidence="18">
    <location>
        <begin position="284"/>
        <end position="293"/>
    </location>
</feature>
<keyword evidence="4" id="KW-1003">Cell membrane</keyword>
<evidence type="ECO:0000256" key="5">
    <source>
        <dbReference type="ARBA" id="ARBA00022525"/>
    </source>
</evidence>
<feature type="domain" description="EGF-like" evidence="23">
    <location>
        <begin position="631"/>
        <end position="667"/>
    </location>
</feature>
<evidence type="ECO:0000256" key="3">
    <source>
        <dbReference type="ARBA" id="ARBA00022473"/>
    </source>
</evidence>
<keyword evidence="13" id="KW-0914">Notch signaling pathway</keyword>
<dbReference type="FunFam" id="2.10.25.10:FF:000327">
    <property type="entry name" value="neurogenic locus notch homolog protein 4"/>
    <property type="match status" value="1"/>
</dbReference>
<dbReference type="GO" id="GO:0005112">
    <property type="term" value="F:Notch binding"/>
    <property type="evidence" value="ECO:0007669"/>
    <property type="project" value="TreeGrafter"/>
</dbReference>
<feature type="domain" description="DSL" evidence="24">
    <location>
        <begin position="172"/>
        <end position="217"/>
    </location>
</feature>
<comment type="subcellular location">
    <subcellularLocation>
        <location evidence="1">Apical cell membrane</location>
        <topology evidence="1">Single-pass type I membrane protein</topology>
    </subcellularLocation>
    <subcellularLocation>
        <location evidence="20">Membrane</location>
        <topology evidence="20">Single-pass type I membrane protein</topology>
    </subcellularLocation>
    <subcellularLocation>
        <location evidence="2">Secreted</location>
    </subcellularLocation>
</comment>
<keyword evidence="3 20" id="KW-0217">Developmental protein</keyword>
<feature type="disulfide bond" evidence="18">
    <location>
        <begin position="551"/>
        <end position="560"/>
    </location>
</feature>
<keyword evidence="26" id="KW-1185">Reference proteome</keyword>
<feature type="domain" description="EGF-like" evidence="23">
    <location>
        <begin position="485"/>
        <end position="521"/>
    </location>
</feature>
<dbReference type="InterPro" id="IPR000742">
    <property type="entry name" value="EGF"/>
</dbReference>
<comment type="caution">
    <text evidence="18">Lacks conserved residue(s) required for the propagation of feature annotation.</text>
</comment>
<dbReference type="Gene3D" id="2.60.40.3510">
    <property type="match status" value="1"/>
</dbReference>
<feature type="disulfide bond" evidence="18">
    <location>
        <begin position="359"/>
        <end position="368"/>
    </location>
</feature>
<dbReference type="EMBL" id="JBAMIC010000010">
    <property type="protein sequence ID" value="KAK7102158.1"/>
    <property type="molecule type" value="Genomic_DNA"/>
</dbReference>
<keyword evidence="5" id="KW-0964">Secreted</keyword>
<feature type="region of interest" description="Disordered" evidence="21">
    <location>
        <begin position="1345"/>
        <end position="1386"/>
    </location>
</feature>
<feature type="transmembrane region" description="Helical" evidence="22">
    <location>
        <begin position="1161"/>
        <end position="1182"/>
    </location>
</feature>
<feature type="disulfide bond" evidence="18">
    <location>
        <begin position="397"/>
        <end position="406"/>
    </location>
</feature>
<evidence type="ECO:0000256" key="11">
    <source>
        <dbReference type="ARBA" id="ARBA00022782"/>
    </source>
</evidence>
<feature type="disulfide bond" evidence="18">
    <location>
        <begin position="589"/>
        <end position="598"/>
    </location>
</feature>
<proteinExistence type="predicted"/>
<dbReference type="Gene3D" id="2.10.25.140">
    <property type="match status" value="1"/>
</dbReference>
<dbReference type="SUPFAM" id="SSF57184">
    <property type="entry name" value="Growth factor receptor domain"/>
    <property type="match status" value="1"/>
</dbReference>
<comment type="caution">
    <text evidence="25">The sequence shown here is derived from an EMBL/GenBank/DDBJ whole genome shotgun (WGS) entry which is preliminary data.</text>
</comment>
<feature type="disulfide bond" evidence="18">
    <location>
        <begin position="734"/>
        <end position="743"/>
    </location>
</feature>
<evidence type="ECO:0000256" key="18">
    <source>
        <dbReference type="PROSITE-ProRule" id="PRU00076"/>
    </source>
</evidence>
<feature type="disulfide bond" evidence="18">
    <location>
        <begin position="246"/>
        <end position="255"/>
    </location>
</feature>
<feature type="domain" description="EGF-like" evidence="23">
    <location>
        <begin position="258"/>
        <end position="294"/>
    </location>
</feature>
<dbReference type="PROSITE" id="PS01187">
    <property type="entry name" value="EGF_CA"/>
    <property type="match status" value="4"/>
</dbReference>
<evidence type="ECO:0000256" key="16">
    <source>
        <dbReference type="ARBA" id="ARBA00023157"/>
    </source>
</evidence>
<feature type="domain" description="EGF-like" evidence="23">
    <location>
        <begin position="563"/>
        <end position="599"/>
    </location>
</feature>
<dbReference type="InterPro" id="IPR049883">
    <property type="entry name" value="NOTCH1_EGF-like"/>
</dbReference>
<dbReference type="GO" id="GO:0005576">
    <property type="term" value="C:extracellular region"/>
    <property type="evidence" value="ECO:0007669"/>
    <property type="project" value="UniProtKB-SubCell"/>
</dbReference>
<dbReference type="PRINTS" id="PR01983">
    <property type="entry name" value="NOTCH"/>
</dbReference>
<comment type="function">
    <text evidence="20">Putative Notch ligand involved in the mediation of Notch signaling.</text>
</comment>
<dbReference type="GO" id="GO:0042063">
    <property type="term" value="P:gliogenesis"/>
    <property type="evidence" value="ECO:0007669"/>
    <property type="project" value="UniProtKB-ARBA"/>
</dbReference>
<dbReference type="FunFam" id="2.10.25.10:FF:000045">
    <property type="entry name" value="Slit guidance ligand 2"/>
    <property type="match status" value="1"/>
</dbReference>
<evidence type="ECO:0000313" key="25">
    <source>
        <dbReference type="EMBL" id="KAK7102158.1"/>
    </source>
</evidence>
<feature type="compositionally biased region" description="Basic and acidic residues" evidence="21">
    <location>
        <begin position="1359"/>
        <end position="1372"/>
    </location>
</feature>
<feature type="disulfide bond" evidence="18">
    <location>
        <begin position="1022"/>
        <end position="1031"/>
    </location>
</feature>
<feature type="disulfide bond" evidence="18">
    <location>
        <begin position="532"/>
        <end position="549"/>
    </location>
</feature>
<dbReference type="PROSITE" id="PS00010">
    <property type="entry name" value="ASX_HYDROXYL"/>
    <property type="match status" value="16"/>
</dbReference>
<feature type="disulfide bond" evidence="19">
    <location>
        <begin position="187"/>
        <end position="199"/>
    </location>
</feature>
<dbReference type="GO" id="GO:0048666">
    <property type="term" value="P:neuron development"/>
    <property type="evidence" value="ECO:0007669"/>
    <property type="project" value="UniProtKB-ARBA"/>
</dbReference>
<dbReference type="GO" id="GO:0060255">
    <property type="term" value="P:regulation of macromolecule metabolic process"/>
    <property type="evidence" value="ECO:0007669"/>
    <property type="project" value="UniProtKB-ARBA"/>
</dbReference>
<keyword evidence="14 20" id="KW-1133">Transmembrane helix</keyword>
<dbReference type="GO" id="GO:0007219">
    <property type="term" value="P:Notch signaling pathway"/>
    <property type="evidence" value="ECO:0007669"/>
    <property type="project" value="UniProtKB-KW"/>
</dbReference>
<feature type="compositionally biased region" description="Basic and acidic residues" evidence="21">
    <location>
        <begin position="1315"/>
        <end position="1329"/>
    </location>
</feature>
<gene>
    <name evidence="25" type="ORF">V1264_020421</name>
</gene>
<evidence type="ECO:0000256" key="22">
    <source>
        <dbReference type="SAM" id="Phobius"/>
    </source>
</evidence>
<dbReference type="SMART" id="SM00179">
    <property type="entry name" value="EGF_CA"/>
    <property type="match status" value="17"/>
</dbReference>
<keyword evidence="6 18" id="KW-0245">EGF-like domain</keyword>
<keyword evidence="8 20" id="KW-0812">Transmembrane</keyword>
<dbReference type="GO" id="GO:0080090">
    <property type="term" value="P:regulation of primary metabolic process"/>
    <property type="evidence" value="ECO:0007669"/>
    <property type="project" value="UniProtKB-ARBA"/>
</dbReference>
<feature type="disulfide bond" evidence="18">
    <location>
        <begin position="511"/>
        <end position="520"/>
    </location>
</feature>
<dbReference type="Proteomes" id="UP001374579">
    <property type="component" value="Unassembled WGS sequence"/>
</dbReference>
<keyword evidence="7" id="KW-0597">Phosphoprotein</keyword>
<keyword evidence="17" id="KW-0325">Glycoprotein</keyword>
<evidence type="ECO:0000256" key="1">
    <source>
        <dbReference type="ARBA" id="ARBA00004247"/>
    </source>
</evidence>
<dbReference type="FunFam" id="2.10.25.10:FF:000125">
    <property type="entry name" value="Neurogenic locus notch protein-like"/>
    <property type="match status" value="3"/>
</dbReference>
<feature type="domain" description="EGF-like" evidence="23">
    <location>
        <begin position="220"/>
        <end position="256"/>
    </location>
</feature>
<dbReference type="CDD" id="cd00054">
    <property type="entry name" value="EGF_CA"/>
    <property type="match status" value="16"/>
</dbReference>
<keyword evidence="15 20" id="KW-0472">Membrane</keyword>
<feature type="disulfide bond" evidence="18">
    <location>
        <begin position="984"/>
        <end position="993"/>
    </location>
</feature>
<feature type="disulfide bond" evidence="18">
    <location>
        <begin position="473"/>
        <end position="482"/>
    </location>
</feature>
<dbReference type="PRINTS" id="PR00010">
    <property type="entry name" value="EGFBLOOD"/>
</dbReference>
<dbReference type="InterPro" id="IPR001881">
    <property type="entry name" value="EGF-like_Ca-bd_dom"/>
</dbReference>
<feature type="domain" description="EGF-like" evidence="23">
    <location>
        <begin position="708"/>
        <end position="744"/>
    </location>
</feature>
<evidence type="ECO:0000256" key="9">
    <source>
        <dbReference type="ARBA" id="ARBA00022729"/>
    </source>
</evidence>
<evidence type="ECO:0000256" key="7">
    <source>
        <dbReference type="ARBA" id="ARBA00022553"/>
    </source>
</evidence>
<feature type="domain" description="EGF-like" evidence="23">
    <location>
        <begin position="876"/>
        <end position="911"/>
    </location>
</feature>
<dbReference type="InterPro" id="IPR001774">
    <property type="entry name" value="DSL"/>
</dbReference>
<dbReference type="FunFam" id="2.10.25.10:FF:000146">
    <property type="entry name" value="Putative neurogenic locus notch"/>
    <property type="match status" value="1"/>
</dbReference>
<feature type="region of interest" description="Disordered" evidence="21">
    <location>
        <begin position="1262"/>
        <end position="1329"/>
    </location>
</feature>
<evidence type="ECO:0000256" key="14">
    <source>
        <dbReference type="ARBA" id="ARBA00022989"/>
    </source>
</evidence>
<feature type="domain" description="EGF-like" evidence="23">
    <location>
        <begin position="913"/>
        <end position="952"/>
    </location>
</feature>
<dbReference type="FunFam" id="2.10.25.10:FF:000173">
    <property type="entry name" value="Neurogenic locus notch protein 2"/>
    <property type="match status" value="1"/>
</dbReference>
<feature type="disulfide bond" evidence="18">
    <location>
        <begin position="942"/>
        <end position="951"/>
    </location>
</feature>
<evidence type="ECO:0000256" key="13">
    <source>
        <dbReference type="ARBA" id="ARBA00022976"/>
    </source>
</evidence>
<dbReference type="GO" id="GO:0051093">
    <property type="term" value="P:negative regulation of developmental process"/>
    <property type="evidence" value="ECO:0007669"/>
    <property type="project" value="UniProtKB-ARBA"/>
</dbReference>
<dbReference type="FunFam" id="2.10.25.10:FF:000066">
    <property type="entry name" value="FAT atypical cadherin 4"/>
    <property type="match status" value="1"/>
</dbReference>
<evidence type="ECO:0000256" key="21">
    <source>
        <dbReference type="SAM" id="MobiDB-lite"/>
    </source>
</evidence>
<evidence type="ECO:0000256" key="20">
    <source>
        <dbReference type="RuleBase" id="RU280815"/>
    </source>
</evidence>
<dbReference type="Pfam" id="PF07645">
    <property type="entry name" value="EGF_CA"/>
    <property type="match status" value="5"/>
</dbReference>
<dbReference type="PROSITE" id="PS50026">
    <property type="entry name" value="EGF_3"/>
    <property type="match status" value="18"/>
</dbReference>
<dbReference type="Pfam" id="PF00008">
    <property type="entry name" value="EGF"/>
    <property type="match status" value="11"/>
</dbReference>
<dbReference type="InterPro" id="IPR013032">
    <property type="entry name" value="EGF-like_CS"/>
</dbReference>
<evidence type="ECO:0000256" key="2">
    <source>
        <dbReference type="ARBA" id="ARBA00004613"/>
    </source>
</evidence>
<feature type="domain" description="EGF-like" evidence="23">
    <location>
        <begin position="371"/>
        <end position="407"/>
    </location>
</feature>